<feature type="region of interest" description="Disordered" evidence="1">
    <location>
        <begin position="43"/>
        <end position="66"/>
    </location>
</feature>
<name>A0A7S3EQU6_9EUKA</name>
<dbReference type="EMBL" id="HBHX01001118">
    <property type="protein sequence ID" value="CAE0097094.1"/>
    <property type="molecule type" value="Transcribed_RNA"/>
</dbReference>
<sequence>MAAGMEAVFAQMIGKSPVAPSSGSSPPASRTLLNSMRFKRNLAAGVEKRSPEKRTPTKRSAEKREKSALTILNIGSTSLVKQVQAILDGSSSSLEISPGAFPAEYPGAMDEAASALEELFKKVTEERGCQLRQITCRGVALGSVVTVAFARLFFYAYSRSKCIRQPKHKPDTHWQNPQGLLPSPHPLTVSLRPGSARFCIADHTPALPVTDSREC</sequence>
<feature type="compositionally biased region" description="Basic and acidic residues" evidence="1">
    <location>
        <begin position="46"/>
        <end position="66"/>
    </location>
</feature>
<accession>A0A7S3EQU6</accession>
<reference evidence="2" key="1">
    <citation type="submission" date="2021-01" db="EMBL/GenBank/DDBJ databases">
        <authorList>
            <person name="Corre E."/>
            <person name="Pelletier E."/>
            <person name="Niang G."/>
            <person name="Scheremetjew M."/>
            <person name="Finn R."/>
            <person name="Kale V."/>
            <person name="Holt S."/>
            <person name="Cochrane G."/>
            <person name="Meng A."/>
            <person name="Brown T."/>
            <person name="Cohen L."/>
        </authorList>
    </citation>
    <scope>NUCLEOTIDE SEQUENCE</scope>
    <source>
        <strain evidence="2">CCMP281</strain>
    </source>
</reference>
<evidence type="ECO:0000313" key="2">
    <source>
        <dbReference type="EMBL" id="CAE0097094.1"/>
    </source>
</evidence>
<organism evidence="2">
    <name type="scientific">Haptolina ericina</name>
    <dbReference type="NCBI Taxonomy" id="156174"/>
    <lineage>
        <taxon>Eukaryota</taxon>
        <taxon>Haptista</taxon>
        <taxon>Haptophyta</taxon>
        <taxon>Prymnesiophyceae</taxon>
        <taxon>Prymnesiales</taxon>
        <taxon>Prymnesiaceae</taxon>
        <taxon>Haptolina</taxon>
    </lineage>
</organism>
<evidence type="ECO:0000256" key="1">
    <source>
        <dbReference type="SAM" id="MobiDB-lite"/>
    </source>
</evidence>
<proteinExistence type="predicted"/>
<dbReference type="AlphaFoldDB" id="A0A7S3EQU6"/>
<gene>
    <name evidence="2" type="ORF">HERI1096_LOCUS647</name>
</gene>
<protein>
    <submittedName>
        <fullName evidence="2">Uncharacterized protein</fullName>
    </submittedName>
</protein>